<sequence>MRGGLRRLVDGHPVAAFFVLAYALAWGVELVPDLAGMTQPSWTSWFFAGFLSALAPSVAAALVIAASGESVRDWFRSVAKVRVHPKWYAAAIVVPFVIVYAAGVVSWALGGPIDWSAFEISPTTIVFGIVIGTLLGGGQEEFGWRGFTQPELQERYGAFRAAVVVGVFWGLWHLPQFLPGGFRADWGPLMVGSYFVGIVGFSVLLAWVFNGSGGSAWLAMVMHGADNATQGRLPIDLSVVAPDGVLLPSRLVTINIPHALLTWLVALIVVGVVGTALYRDRVRGRVAGISPSPGSD</sequence>
<reference evidence="3" key="1">
    <citation type="submission" date="2019-12" db="EMBL/GenBank/DDBJ databases">
        <title>The whole-genome sequencing of Haloarcula japonica strain pws8.</title>
        <authorList>
            <person name="Verma D.K."/>
            <person name="Gopal K."/>
            <person name="Prasad E.S."/>
        </authorList>
    </citation>
    <scope>NUCLEOTIDE SEQUENCE</scope>
    <source>
        <strain evidence="3">Pws8</strain>
    </source>
</reference>
<dbReference type="GO" id="GO:0006508">
    <property type="term" value="P:proteolysis"/>
    <property type="evidence" value="ECO:0007669"/>
    <property type="project" value="UniProtKB-KW"/>
</dbReference>
<dbReference type="EMBL" id="WOWB01000001">
    <property type="protein sequence ID" value="NLV06209.1"/>
    <property type="molecule type" value="Genomic_DNA"/>
</dbReference>
<feature type="transmembrane region" description="Helical" evidence="1">
    <location>
        <begin position="194"/>
        <end position="221"/>
    </location>
</feature>
<keyword evidence="1" id="KW-0472">Membrane</keyword>
<dbReference type="GO" id="GO:0080120">
    <property type="term" value="P:CAAX-box protein maturation"/>
    <property type="evidence" value="ECO:0007669"/>
    <property type="project" value="UniProtKB-ARBA"/>
</dbReference>
<feature type="transmembrane region" description="Helical" evidence="1">
    <location>
        <begin position="115"/>
        <end position="136"/>
    </location>
</feature>
<keyword evidence="3" id="KW-0482">Metalloprotease</keyword>
<dbReference type="AlphaFoldDB" id="A0A847TZY1"/>
<dbReference type="GO" id="GO:0008237">
    <property type="term" value="F:metallopeptidase activity"/>
    <property type="evidence" value="ECO:0007669"/>
    <property type="project" value="UniProtKB-KW"/>
</dbReference>
<keyword evidence="3" id="KW-0378">Hydrolase</keyword>
<feature type="domain" description="CAAX prenyl protease 2/Lysostaphin resistance protein A-like" evidence="2">
    <location>
        <begin position="124"/>
        <end position="228"/>
    </location>
</feature>
<keyword evidence="3" id="KW-0645">Protease</keyword>
<dbReference type="Proteomes" id="UP000610611">
    <property type="component" value="Unassembled WGS sequence"/>
</dbReference>
<evidence type="ECO:0000313" key="3">
    <source>
        <dbReference type="EMBL" id="NLV06209.1"/>
    </source>
</evidence>
<feature type="transmembrane region" description="Helical" evidence="1">
    <location>
        <begin position="12"/>
        <end position="32"/>
    </location>
</feature>
<comment type="caution">
    <text evidence="3">The sequence shown here is derived from an EMBL/GenBank/DDBJ whole genome shotgun (WGS) entry which is preliminary data.</text>
</comment>
<dbReference type="PANTHER" id="PTHR35797">
    <property type="entry name" value="PROTEASE-RELATED"/>
    <property type="match status" value="1"/>
</dbReference>
<evidence type="ECO:0000259" key="2">
    <source>
        <dbReference type="Pfam" id="PF02517"/>
    </source>
</evidence>
<dbReference type="RefSeq" id="WP_170083293.1">
    <property type="nucleotide sequence ID" value="NZ_WOWB01000001.1"/>
</dbReference>
<keyword evidence="1" id="KW-0812">Transmembrane</keyword>
<proteinExistence type="predicted"/>
<dbReference type="InterPro" id="IPR042150">
    <property type="entry name" value="MmRce1-like"/>
</dbReference>
<dbReference type="InterPro" id="IPR003675">
    <property type="entry name" value="Rce1/LyrA-like_dom"/>
</dbReference>
<accession>A0A847TZY1</accession>
<protein>
    <submittedName>
        <fullName evidence="3">CPBP family intramembrane metalloprotease</fullName>
    </submittedName>
</protein>
<feature type="transmembrane region" description="Helical" evidence="1">
    <location>
        <begin position="157"/>
        <end position="174"/>
    </location>
</feature>
<feature type="transmembrane region" description="Helical" evidence="1">
    <location>
        <begin position="44"/>
        <end position="66"/>
    </location>
</feature>
<keyword evidence="1" id="KW-1133">Transmembrane helix</keyword>
<gene>
    <name evidence="3" type="ORF">GOC83_08715</name>
</gene>
<feature type="transmembrane region" description="Helical" evidence="1">
    <location>
        <begin position="260"/>
        <end position="278"/>
    </location>
</feature>
<dbReference type="Pfam" id="PF02517">
    <property type="entry name" value="Rce1-like"/>
    <property type="match status" value="1"/>
</dbReference>
<evidence type="ECO:0000313" key="4">
    <source>
        <dbReference type="Proteomes" id="UP000610611"/>
    </source>
</evidence>
<dbReference type="GO" id="GO:0004175">
    <property type="term" value="F:endopeptidase activity"/>
    <property type="evidence" value="ECO:0007669"/>
    <property type="project" value="UniProtKB-ARBA"/>
</dbReference>
<evidence type="ECO:0000256" key="1">
    <source>
        <dbReference type="SAM" id="Phobius"/>
    </source>
</evidence>
<feature type="transmembrane region" description="Helical" evidence="1">
    <location>
        <begin position="87"/>
        <end position="109"/>
    </location>
</feature>
<organism evidence="3 4">
    <name type="scientific">Haloarcula rubripromontorii</name>
    <dbReference type="NCBI Taxonomy" id="1705562"/>
    <lineage>
        <taxon>Archaea</taxon>
        <taxon>Methanobacteriati</taxon>
        <taxon>Methanobacteriota</taxon>
        <taxon>Stenosarchaea group</taxon>
        <taxon>Halobacteria</taxon>
        <taxon>Halobacteriales</taxon>
        <taxon>Haloarculaceae</taxon>
        <taxon>Haloarcula</taxon>
    </lineage>
</organism>
<name>A0A847TZY1_9EURY</name>
<dbReference type="PANTHER" id="PTHR35797:SF1">
    <property type="entry name" value="PROTEASE"/>
    <property type="match status" value="1"/>
</dbReference>